<evidence type="ECO:0000256" key="1">
    <source>
        <dbReference type="SAM" id="MobiDB-lite"/>
    </source>
</evidence>
<name>A0A8H3QV77_9GLOM</name>
<sequence length="99" mass="11214">MQQQHATPNIAIFQPTQYQSDSMNLDNTIENTMGKVLNTSHRSTPIISPTTPLSRSSDSKKPLEQLQDLQDKKKKQEHLADNFSNSNLILTGYCPQQKE</sequence>
<dbReference type="AlphaFoldDB" id="A0A8H3QV77"/>
<dbReference type="Proteomes" id="UP000615446">
    <property type="component" value="Unassembled WGS sequence"/>
</dbReference>
<evidence type="ECO:0000313" key="3">
    <source>
        <dbReference type="Proteomes" id="UP000615446"/>
    </source>
</evidence>
<proteinExistence type="predicted"/>
<gene>
    <name evidence="2" type="ORF">RCL2_002058100</name>
</gene>
<comment type="caution">
    <text evidence="2">The sequence shown here is derived from an EMBL/GenBank/DDBJ whole genome shotgun (WGS) entry which is preliminary data.</text>
</comment>
<protein>
    <submittedName>
        <fullName evidence="2">Uncharacterized protein</fullName>
    </submittedName>
</protein>
<feature type="compositionally biased region" description="Polar residues" evidence="1">
    <location>
        <begin position="36"/>
        <end position="56"/>
    </location>
</feature>
<evidence type="ECO:0000313" key="2">
    <source>
        <dbReference type="EMBL" id="GES93830.1"/>
    </source>
</evidence>
<reference evidence="2" key="1">
    <citation type="submission" date="2019-10" db="EMBL/GenBank/DDBJ databases">
        <title>Conservation and host-specific expression of non-tandemly repeated heterogenous ribosome RNA gene in arbuscular mycorrhizal fungi.</title>
        <authorList>
            <person name="Maeda T."/>
            <person name="Kobayashi Y."/>
            <person name="Nakagawa T."/>
            <person name="Ezawa T."/>
            <person name="Yamaguchi K."/>
            <person name="Bino T."/>
            <person name="Nishimoto Y."/>
            <person name="Shigenobu S."/>
            <person name="Kawaguchi M."/>
        </authorList>
    </citation>
    <scope>NUCLEOTIDE SEQUENCE</scope>
    <source>
        <strain evidence="2">HR1</strain>
    </source>
</reference>
<accession>A0A8H3QV77</accession>
<organism evidence="2 3">
    <name type="scientific">Rhizophagus clarus</name>
    <dbReference type="NCBI Taxonomy" id="94130"/>
    <lineage>
        <taxon>Eukaryota</taxon>
        <taxon>Fungi</taxon>
        <taxon>Fungi incertae sedis</taxon>
        <taxon>Mucoromycota</taxon>
        <taxon>Glomeromycotina</taxon>
        <taxon>Glomeromycetes</taxon>
        <taxon>Glomerales</taxon>
        <taxon>Glomeraceae</taxon>
        <taxon>Rhizophagus</taxon>
    </lineage>
</organism>
<dbReference type="EMBL" id="BLAL01000229">
    <property type="protein sequence ID" value="GES93830.1"/>
    <property type="molecule type" value="Genomic_DNA"/>
</dbReference>
<feature type="region of interest" description="Disordered" evidence="1">
    <location>
        <begin position="36"/>
        <end position="80"/>
    </location>
</feature>